<evidence type="ECO:0000256" key="5">
    <source>
        <dbReference type="ARBA" id="ARBA00023242"/>
    </source>
</evidence>
<evidence type="ECO:0000259" key="9">
    <source>
        <dbReference type="Pfam" id="PF20936"/>
    </source>
</evidence>
<dbReference type="InterPro" id="IPR049318">
    <property type="entry name" value="GCIP_C"/>
</dbReference>
<dbReference type="EMBL" id="KV424014">
    <property type="protein sequence ID" value="KZT54442.1"/>
    <property type="molecule type" value="Genomic_DNA"/>
</dbReference>
<dbReference type="FunCoup" id="A0A165EAF4">
    <property type="interactions" value="263"/>
</dbReference>
<accession>A0A165EAF4</accession>
<proteinExistence type="inferred from homology"/>
<dbReference type="InterPro" id="IPR026907">
    <property type="entry name" value="GCIP-like"/>
</dbReference>
<evidence type="ECO:0000259" key="8">
    <source>
        <dbReference type="Pfam" id="PF13324"/>
    </source>
</evidence>
<evidence type="ECO:0000313" key="11">
    <source>
        <dbReference type="Proteomes" id="UP000076842"/>
    </source>
</evidence>
<name>A0A165EAF4_9BASI</name>
<evidence type="ECO:0000256" key="3">
    <source>
        <dbReference type="ARBA" id="ARBA00008940"/>
    </source>
</evidence>
<keyword evidence="11" id="KW-1185">Reference proteome</keyword>
<dbReference type="Gene3D" id="1.20.1410.10">
    <property type="entry name" value="I/LWEQ domain"/>
    <property type="match status" value="1"/>
</dbReference>
<evidence type="ECO:0000256" key="2">
    <source>
        <dbReference type="ARBA" id="ARBA00004496"/>
    </source>
</evidence>
<dbReference type="GO" id="GO:0005634">
    <property type="term" value="C:nucleus"/>
    <property type="evidence" value="ECO:0007669"/>
    <property type="project" value="UniProtKB-SubCell"/>
</dbReference>
<gene>
    <name evidence="10" type="ORF">CALCODRAFT_485567</name>
</gene>
<protein>
    <submittedName>
        <fullName evidence="10">Uncharacterized protein</fullName>
    </submittedName>
</protein>
<dbReference type="GO" id="GO:0005737">
    <property type="term" value="C:cytoplasm"/>
    <property type="evidence" value="ECO:0007669"/>
    <property type="project" value="UniProtKB-SubCell"/>
</dbReference>
<feature type="compositionally biased region" description="Acidic residues" evidence="7">
    <location>
        <begin position="209"/>
        <end position="228"/>
    </location>
</feature>
<dbReference type="Proteomes" id="UP000076842">
    <property type="component" value="Unassembled WGS sequence"/>
</dbReference>
<organism evidence="10 11">
    <name type="scientific">Calocera cornea HHB12733</name>
    <dbReference type="NCBI Taxonomy" id="1353952"/>
    <lineage>
        <taxon>Eukaryota</taxon>
        <taxon>Fungi</taxon>
        <taxon>Dikarya</taxon>
        <taxon>Basidiomycota</taxon>
        <taxon>Agaricomycotina</taxon>
        <taxon>Dacrymycetes</taxon>
        <taxon>Dacrymycetales</taxon>
        <taxon>Dacrymycetaceae</taxon>
        <taxon>Calocera</taxon>
    </lineage>
</organism>
<keyword evidence="4" id="KW-0963">Cytoplasm</keyword>
<dbReference type="OrthoDB" id="41588at2759"/>
<evidence type="ECO:0000256" key="7">
    <source>
        <dbReference type="SAM" id="MobiDB-lite"/>
    </source>
</evidence>
<dbReference type="STRING" id="1353952.A0A165EAF4"/>
<evidence type="ECO:0000313" key="10">
    <source>
        <dbReference type="EMBL" id="KZT54442.1"/>
    </source>
</evidence>
<reference evidence="10 11" key="1">
    <citation type="journal article" date="2016" name="Mol. Biol. Evol.">
        <title>Comparative Genomics of Early-Diverging Mushroom-Forming Fungi Provides Insights into the Origins of Lignocellulose Decay Capabilities.</title>
        <authorList>
            <person name="Nagy L.G."/>
            <person name="Riley R."/>
            <person name="Tritt A."/>
            <person name="Adam C."/>
            <person name="Daum C."/>
            <person name="Floudas D."/>
            <person name="Sun H."/>
            <person name="Yadav J.S."/>
            <person name="Pangilinan J."/>
            <person name="Larsson K.H."/>
            <person name="Matsuura K."/>
            <person name="Barry K."/>
            <person name="Labutti K."/>
            <person name="Kuo R."/>
            <person name="Ohm R.A."/>
            <person name="Bhattacharya S.S."/>
            <person name="Shirouzu T."/>
            <person name="Yoshinaga Y."/>
            <person name="Martin F.M."/>
            <person name="Grigoriev I.V."/>
            <person name="Hibbett D.S."/>
        </authorList>
    </citation>
    <scope>NUCLEOTIDE SEQUENCE [LARGE SCALE GENOMIC DNA]</scope>
    <source>
        <strain evidence="10 11">HHB12733</strain>
    </source>
</reference>
<dbReference type="InterPro" id="IPR049317">
    <property type="entry name" value="GCIP-like_N"/>
</dbReference>
<dbReference type="InParanoid" id="A0A165EAF4"/>
<feature type="domain" description="Cyclin-D1-binding protein 1-like N-terminal" evidence="8">
    <location>
        <begin position="50"/>
        <end position="195"/>
    </location>
</feature>
<comment type="similarity">
    <text evidence="3">Belongs to the CCNDBP1 family.</text>
</comment>
<keyword evidence="6" id="KW-0131">Cell cycle</keyword>
<feature type="compositionally biased region" description="Basic and acidic residues" evidence="7">
    <location>
        <begin position="193"/>
        <end position="208"/>
    </location>
</feature>
<dbReference type="Pfam" id="PF20936">
    <property type="entry name" value="GCIP_C"/>
    <property type="match status" value="1"/>
</dbReference>
<sequence length="382" mass="42187">MSDTNDVAANLAKTSSLCTLASKALRAPISQTPRPNEGLPALAVLRTDFVSLLSLIHNRALSLSLALKPPVTSQAVTKVLSDLNLDLGRFTNCAISIDDDVHGEEMRKQMRWAAEEVVEGVQRTVDVAAQAVTSGAVEKEGDKRDLLPVASLLSTIEKLKDTLPIDNKAAIVRRWETNTAALEDGVRETREMIEEGEEKTNKTTKGDADDNDEDEAEDESGWNELGEDFEDQELSGDDLERAKQIFPLLRLVALLHKRLLTHHLKLKQTPPLAESHVLALFRNSTALVSAADELASSLYTPQDVSVILTRVRETDECIGKFKIVWVEWEAEKRLSDLKIAEGEEEDSDAPDAPDAANRKWFDICFVQINRVVKNLESALTAT</sequence>
<dbReference type="PANTHER" id="PTHR15492">
    <property type="entry name" value="CYCLIN D1-BINDING PROTEIN 1"/>
    <property type="match status" value="1"/>
</dbReference>
<keyword evidence="5" id="KW-0539">Nucleus</keyword>
<dbReference type="PANTHER" id="PTHR15492:SF1">
    <property type="entry name" value="CYCLIN-D1-BINDING PROTEIN 1"/>
    <property type="match status" value="1"/>
</dbReference>
<feature type="domain" description="Cyclin-D1-binding protein 1-like C-terminal" evidence="9">
    <location>
        <begin position="212"/>
        <end position="320"/>
    </location>
</feature>
<evidence type="ECO:0000256" key="6">
    <source>
        <dbReference type="ARBA" id="ARBA00023306"/>
    </source>
</evidence>
<feature type="region of interest" description="Disordered" evidence="7">
    <location>
        <begin position="193"/>
        <end position="228"/>
    </location>
</feature>
<evidence type="ECO:0000256" key="1">
    <source>
        <dbReference type="ARBA" id="ARBA00004123"/>
    </source>
</evidence>
<comment type="subcellular location">
    <subcellularLocation>
        <location evidence="2">Cytoplasm</location>
    </subcellularLocation>
    <subcellularLocation>
        <location evidence="1">Nucleus</location>
    </subcellularLocation>
</comment>
<dbReference type="AlphaFoldDB" id="A0A165EAF4"/>
<dbReference type="Pfam" id="PF13324">
    <property type="entry name" value="GCIP_N"/>
    <property type="match status" value="1"/>
</dbReference>
<evidence type="ECO:0000256" key="4">
    <source>
        <dbReference type="ARBA" id="ARBA00022490"/>
    </source>
</evidence>